<dbReference type="InterPro" id="IPR038658">
    <property type="entry name" value="SsgB_sf"/>
</dbReference>
<evidence type="ECO:0000256" key="4">
    <source>
        <dbReference type="ARBA" id="ARBA00022969"/>
    </source>
</evidence>
<name>A0ABY6IKU6_STRPE</name>
<keyword evidence="6" id="KW-0131">Cell cycle</keyword>
<keyword evidence="4" id="KW-0749">Sporulation</keyword>
<evidence type="ECO:0000313" key="9">
    <source>
        <dbReference type="Proteomes" id="UP001163878"/>
    </source>
</evidence>
<keyword evidence="9" id="KW-1185">Reference proteome</keyword>
<comment type="subcellular location">
    <subcellularLocation>
        <location evidence="1">Cell septum</location>
    </subcellularLocation>
</comment>
<evidence type="ECO:0000313" key="8">
    <source>
        <dbReference type="EMBL" id="UYQ66325.1"/>
    </source>
</evidence>
<dbReference type="InterPro" id="IPR006776">
    <property type="entry name" value="SsgB"/>
</dbReference>
<dbReference type="Gene3D" id="2.30.31.20">
    <property type="entry name" value="Sporulation-specific cell division protein SsgB"/>
    <property type="match status" value="1"/>
</dbReference>
<sequence length="167" mass="17703">MNKHLSGTSGNHVHAQPADRAEHGENGAGTPRLVSSELAVFVTVDEGHTAPLWANLHYDMADPYAVSITFHMGGDHTLPWVFARSLLAEGLARPTGVGQVRVRPSRAHGLSTVRISLMSNAGAAVVVAPARAIAAFLERADALIPPGMEYLHVDLDRLTHHVNAGSA</sequence>
<feature type="region of interest" description="Disordered" evidence="7">
    <location>
        <begin position="1"/>
        <end position="29"/>
    </location>
</feature>
<organism evidence="8 9">
    <name type="scientific">Streptomyces peucetius</name>
    <dbReference type="NCBI Taxonomy" id="1950"/>
    <lineage>
        <taxon>Bacteria</taxon>
        <taxon>Bacillati</taxon>
        <taxon>Actinomycetota</taxon>
        <taxon>Actinomycetes</taxon>
        <taxon>Kitasatosporales</taxon>
        <taxon>Streptomycetaceae</taxon>
        <taxon>Streptomyces</taxon>
    </lineage>
</organism>
<evidence type="ECO:0000256" key="3">
    <source>
        <dbReference type="ARBA" id="ARBA00022618"/>
    </source>
</evidence>
<dbReference type="RefSeq" id="WP_264249817.1">
    <property type="nucleotide sequence ID" value="NZ_CP107567.1"/>
</dbReference>
<dbReference type="EMBL" id="CP107567">
    <property type="protein sequence ID" value="UYQ66325.1"/>
    <property type="molecule type" value="Genomic_DNA"/>
</dbReference>
<proteinExistence type="inferred from homology"/>
<dbReference type="Proteomes" id="UP001163878">
    <property type="component" value="Chromosome"/>
</dbReference>
<reference evidence="8" key="1">
    <citation type="submission" date="2022-10" db="EMBL/GenBank/DDBJ databases">
        <title>Cytochrome P450 Catalyzes Benzene Ring Formation in the Biosynthesis of Trialkyl-Substituted Aromatic Polyketides.</title>
        <authorList>
            <person name="Zhao E."/>
            <person name="Ge H."/>
        </authorList>
    </citation>
    <scope>NUCLEOTIDE SEQUENCE</scope>
    <source>
        <strain evidence="8">NA0869</strain>
    </source>
</reference>
<evidence type="ECO:0000256" key="5">
    <source>
        <dbReference type="ARBA" id="ARBA00023210"/>
    </source>
</evidence>
<dbReference type="Pfam" id="PF04686">
    <property type="entry name" value="SsgA"/>
    <property type="match status" value="1"/>
</dbReference>
<evidence type="ECO:0000256" key="6">
    <source>
        <dbReference type="ARBA" id="ARBA00023306"/>
    </source>
</evidence>
<keyword evidence="3" id="KW-0132">Cell division</keyword>
<accession>A0ABY6IKU6</accession>
<evidence type="ECO:0000256" key="7">
    <source>
        <dbReference type="SAM" id="MobiDB-lite"/>
    </source>
</evidence>
<protein>
    <submittedName>
        <fullName evidence="8">SsgA family sporulation/cell division regulator</fullName>
    </submittedName>
</protein>
<comment type="similarity">
    <text evidence="2">Belongs to the SsgA family.</text>
</comment>
<evidence type="ECO:0000256" key="2">
    <source>
        <dbReference type="ARBA" id="ARBA00009323"/>
    </source>
</evidence>
<evidence type="ECO:0000256" key="1">
    <source>
        <dbReference type="ARBA" id="ARBA00004431"/>
    </source>
</evidence>
<keyword evidence="5" id="KW-0717">Septation</keyword>
<feature type="compositionally biased region" description="Polar residues" evidence="7">
    <location>
        <begin position="1"/>
        <end position="11"/>
    </location>
</feature>
<gene>
    <name evidence="8" type="ORF">OGH68_36015</name>
</gene>